<keyword evidence="11" id="KW-1185">Reference proteome</keyword>
<evidence type="ECO:0000313" key="10">
    <source>
        <dbReference type="EMBL" id="KAK2152835.1"/>
    </source>
</evidence>
<dbReference type="GO" id="GO:0004930">
    <property type="term" value="F:G protein-coupled receptor activity"/>
    <property type="evidence" value="ECO:0007669"/>
    <property type="project" value="UniProtKB-KW"/>
</dbReference>
<gene>
    <name evidence="10" type="ORF">LSH36_316g02010</name>
</gene>
<dbReference type="SUPFAM" id="SSF81321">
    <property type="entry name" value="Family A G protein-coupled receptor-like"/>
    <property type="match status" value="1"/>
</dbReference>
<protein>
    <recommendedName>
        <fullName evidence="9">G-protein coupled receptors family 1 profile domain-containing protein</fullName>
    </recommendedName>
</protein>
<keyword evidence="4" id="KW-0297">G-protein coupled receptor</keyword>
<comment type="caution">
    <text evidence="10">The sequence shown here is derived from an EMBL/GenBank/DDBJ whole genome shotgun (WGS) entry which is preliminary data.</text>
</comment>
<proteinExistence type="predicted"/>
<sequence length="163" mass="18203">MESSAGPTSAWSVNTSYDVGNITYSKDEPMYLINKSVLSAQKIPSVDVHDVIFTYVAPVLILMGTIGNIISVVVLQGRFFRRAPSVFILSALSLTDTGVLLCGLMRHWIKALTQNKLNIRNLSQASCPIHFFFTYFLSHLSSWSLALLTVERMSSVRWPFKAK</sequence>
<evidence type="ECO:0000313" key="11">
    <source>
        <dbReference type="Proteomes" id="UP001208570"/>
    </source>
</evidence>
<organism evidence="10 11">
    <name type="scientific">Paralvinella palmiformis</name>
    <dbReference type="NCBI Taxonomy" id="53620"/>
    <lineage>
        <taxon>Eukaryota</taxon>
        <taxon>Metazoa</taxon>
        <taxon>Spiralia</taxon>
        <taxon>Lophotrochozoa</taxon>
        <taxon>Annelida</taxon>
        <taxon>Polychaeta</taxon>
        <taxon>Sedentaria</taxon>
        <taxon>Canalipalpata</taxon>
        <taxon>Terebellida</taxon>
        <taxon>Terebelliformia</taxon>
        <taxon>Alvinellidae</taxon>
        <taxon>Paralvinella</taxon>
    </lineage>
</organism>
<dbReference type="EMBL" id="JAODUP010000316">
    <property type="protein sequence ID" value="KAK2152835.1"/>
    <property type="molecule type" value="Genomic_DNA"/>
</dbReference>
<reference evidence="10" key="1">
    <citation type="journal article" date="2023" name="Mol. Biol. Evol.">
        <title>Third-Generation Sequencing Reveals the Adaptive Role of the Epigenome in Three Deep-Sea Polychaetes.</title>
        <authorList>
            <person name="Perez M."/>
            <person name="Aroh O."/>
            <person name="Sun Y."/>
            <person name="Lan Y."/>
            <person name="Juniper S.K."/>
            <person name="Young C.R."/>
            <person name="Angers B."/>
            <person name="Qian P.Y."/>
        </authorList>
    </citation>
    <scope>NUCLEOTIDE SEQUENCE</scope>
    <source>
        <strain evidence="10">P08H-3</strain>
    </source>
</reference>
<evidence type="ECO:0000256" key="7">
    <source>
        <dbReference type="ARBA" id="ARBA00023224"/>
    </source>
</evidence>
<dbReference type="InterPro" id="IPR017452">
    <property type="entry name" value="GPCR_Rhodpsn_7TM"/>
</dbReference>
<keyword evidence="6" id="KW-0675">Receptor</keyword>
<evidence type="ECO:0000256" key="8">
    <source>
        <dbReference type="SAM" id="Phobius"/>
    </source>
</evidence>
<dbReference type="PROSITE" id="PS50262">
    <property type="entry name" value="G_PROTEIN_RECEP_F1_2"/>
    <property type="match status" value="1"/>
</dbReference>
<evidence type="ECO:0000256" key="3">
    <source>
        <dbReference type="ARBA" id="ARBA00022989"/>
    </source>
</evidence>
<keyword evidence="7" id="KW-0807">Transducer</keyword>
<dbReference type="GO" id="GO:0005886">
    <property type="term" value="C:plasma membrane"/>
    <property type="evidence" value="ECO:0007669"/>
    <property type="project" value="TreeGrafter"/>
</dbReference>
<evidence type="ECO:0000259" key="9">
    <source>
        <dbReference type="PROSITE" id="PS50262"/>
    </source>
</evidence>
<dbReference type="PANTHER" id="PTHR24243">
    <property type="entry name" value="G-PROTEIN COUPLED RECEPTOR"/>
    <property type="match status" value="1"/>
</dbReference>
<feature type="transmembrane region" description="Helical" evidence="8">
    <location>
        <begin position="129"/>
        <end position="150"/>
    </location>
</feature>
<feature type="transmembrane region" description="Helical" evidence="8">
    <location>
        <begin position="87"/>
        <end position="109"/>
    </location>
</feature>
<name>A0AAD9JIM5_9ANNE</name>
<dbReference type="AlphaFoldDB" id="A0AAD9JIM5"/>
<evidence type="ECO:0000256" key="1">
    <source>
        <dbReference type="ARBA" id="ARBA00004141"/>
    </source>
</evidence>
<feature type="transmembrane region" description="Helical" evidence="8">
    <location>
        <begin position="52"/>
        <end position="75"/>
    </location>
</feature>
<evidence type="ECO:0000256" key="4">
    <source>
        <dbReference type="ARBA" id="ARBA00023040"/>
    </source>
</evidence>
<dbReference type="Gene3D" id="1.20.1070.10">
    <property type="entry name" value="Rhodopsin 7-helix transmembrane proteins"/>
    <property type="match status" value="1"/>
</dbReference>
<evidence type="ECO:0000256" key="5">
    <source>
        <dbReference type="ARBA" id="ARBA00023136"/>
    </source>
</evidence>
<comment type="subcellular location">
    <subcellularLocation>
        <location evidence="1">Membrane</location>
        <topology evidence="1">Multi-pass membrane protein</topology>
    </subcellularLocation>
</comment>
<keyword evidence="5 8" id="KW-0472">Membrane</keyword>
<evidence type="ECO:0000256" key="6">
    <source>
        <dbReference type="ARBA" id="ARBA00023170"/>
    </source>
</evidence>
<dbReference type="Proteomes" id="UP001208570">
    <property type="component" value="Unassembled WGS sequence"/>
</dbReference>
<accession>A0AAD9JIM5</accession>
<feature type="domain" description="G-protein coupled receptors family 1 profile" evidence="9">
    <location>
        <begin position="67"/>
        <end position="163"/>
    </location>
</feature>
<keyword evidence="2 8" id="KW-0812">Transmembrane</keyword>
<dbReference type="PANTHER" id="PTHR24243:SF230">
    <property type="entry name" value="G-PROTEIN COUPLED RECEPTORS FAMILY 1 PROFILE DOMAIN-CONTAINING PROTEIN"/>
    <property type="match status" value="1"/>
</dbReference>
<evidence type="ECO:0000256" key="2">
    <source>
        <dbReference type="ARBA" id="ARBA00022692"/>
    </source>
</evidence>
<keyword evidence="3 8" id="KW-1133">Transmembrane helix</keyword>